<feature type="compositionally biased region" description="Polar residues" evidence="1">
    <location>
        <begin position="179"/>
        <end position="196"/>
    </location>
</feature>
<accession>A0ABS1JZ49</accession>
<keyword evidence="3" id="KW-1185">Reference proteome</keyword>
<gene>
    <name evidence="2" type="ORF">JJE72_03225</name>
</gene>
<sequence>MSSGAVWRAWLVSAARHAAAAAGLAFVWLVLSGAGAQAATPVGNLIDSAATAPAAAQPAPVAVPDPAGSVPTLTGAVTAPVVSTAQTTVQTAPVVSTVQSVASSAAPVTGGALSSLGPAVEPVLTEVASTASTAVGTVSGTVAGITERADTVLTPVLAPMAAVLQPQAEPPGSAPGAAVTQSPATAVSADSAQSSRPDAGPPEQPSAGEAPAPATQAEAVRALLEGAAVPVVDAVIAVDRAAAVLPALSLPAPAAPTAPVLPLAPISLGDQASGQTSGGASLALAAGAFGLILMARRGLLLPSAPGRLPEPPAFDPGSTPD</sequence>
<proteinExistence type="predicted"/>
<evidence type="ECO:0000313" key="3">
    <source>
        <dbReference type="Proteomes" id="UP000639051"/>
    </source>
</evidence>
<reference evidence="2 3" key="1">
    <citation type="submission" date="2021-01" db="EMBL/GenBank/DDBJ databases">
        <title>Genome public.</title>
        <authorList>
            <person name="Liu C."/>
            <person name="Sun Q."/>
        </authorList>
    </citation>
    <scope>NUCLEOTIDE SEQUENCE [LARGE SCALE GENOMIC DNA]</scope>
    <source>
        <strain evidence="2 3">JC656</strain>
    </source>
</reference>
<name>A0ABS1JZ49_9MICC</name>
<protein>
    <submittedName>
        <fullName evidence="2">Uncharacterized protein</fullName>
    </submittedName>
</protein>
<comment type="caution">
    <text evidence="2">The sequence shown here is derived from an EMBL/GenBank/DDBJ whole genome shotgun (WGS) entry which is preliminary data.</text>
</comment>
<organism evidence="2 3">
    <name type="scientific">Sinomonas cellulolyticus</name>
    <dbReference type="NCBI Taxonomy" id="2801916"/>
    <lineage>
        <taxon>Bacteria</taxon>
        <taxon>Bacillati</taxon>
        <taxon>Actinomycetota</taxon>
        <taxon>Actinomycetes</taxon>
        <taxon>Micrococcales</taxon>
        <taxon>Micrococcaceae</taxon>
        <taxon>Sinomonas</taxon>
    </lineage>
</organism>
<evidence type="ECO:0000313" key="2">
    <source>
        <dbReference type="EMBL" id="MBL0704515.1"/>
    </source>
</evidence>
<dbReference type="RefSeq" id="WP_189693505.1">
    <property type="nucleotide sequence ID" value="NZ_BNCM01000005.1"/>
</dbReference>
<evidence type="ECO:0000256" key="1">
    <source>
        <dbReference type="SAM" id="MobiDB-lite"/>
    </source>
</evidence>
<dbReference type="Proteomes" id="UP000639051">
    <property type="component" value="Unassembled WGS sequence"/>
</dbReference>
<feature type="region of interest" description="Disordered" evidence="1">
    <location>
        <begin position="167"/>
        <end position="214"/>
    </location>
</feature>
<dbReference type="EMBL" id="JAERRC010000010">
    <property type="protein sequence ID" value="MBL0704515.1"/>
    <property type="molecule type" value="Genomic_DNA"/>
</dbReference>